<dbReference type="EMBL" id="QGNW01001777">
    <property type="protein sequence ID" value="RVW30923.1"/>
    <property type="molecule type" value="Genomic_DNA"/>
</dbReference>
<evidence type="ECO:0000313" key="2">
    <source>
        <dbReference type="Proteomes" id="UP000288805"/>
    </source>
</evidence>
<dbReference type="Proteomes" id="UP000288805">
    <property type="component" value="Unassembled WGS sequence"/>
</dbReference>
<protein>
    <submittedName>
        <fullName evidence="1">Retrovirus-related Pol polyprotein from transposon TNT 1-94</fullName>
    </submittedName>
</protein>
<gene>
    <name evidence="1" type="primary">POLX_3803</name>
    <name evidence="1" type="ORF">CK203_097342</name>
</gene>
<proteinExistence type="predicted"/>
<reference evidence="1 2" key="1">
    <citation type="journal article" date="2018" name="PLoS Genet.">
        <title>Population sequencing reveals clonal diversity and ancestral inbreeding in the grapevine cultivar Chardonnay.</title>
        <authorList>
            <person name="Roach M.J."/>
            <person name="Johnson D.L."/>
            <person name="Bohlmann J."/>
            <person name="van Vuuren H.J."/>
            <person name="Jones S.J."/>
            <person name="Pretorius I.S."/>
            <person name="Schmidt S.A."/>
            <person name="Borneman A.R."/>
        </authorList>
    </citation>
    <scope>NUCLEOTIDE SEQUENCE [LARGE SCALE GENOMIC DNA]</scope>
    <source>
        <strain evidence="2">cv. Chardonnay</strain>
        <tissue evidence="1">Leaf</tissue>
    </source>
</reference>
<dbReference type="AlphaFoldDB" id="A0A438D647"/>
<sequence length="196" mass="23101">MEPHNPLPYSFKVYKEETMEKRKTGDENRGHSFSLSLHFWSTFRCPFFTFYIPFQSSESQESNGSNHVRFGSEMRKIWPSEDNCIKLRDNFARWKSRFNLNQCPKNDLEKEQMKNIPYASTFESLMYAQVCTRPDIAFVVGMLGRYQSNPGIDHWKVAKKVMRYLQGTKDYKLMYRRTSNLEVVGYSDSDFAGCVD</sequence>
<evidence type="ECO:0000313" key="1">
    <source>
        <dbReference type="EMBL" id="RVW30923.1"/>
    </source>
</evidence>
<comment type="caution">
    <text evidence="1">The sequence shown here is derived from an EMBL/GenBank/DDBJ whole genome shotgun (WGS) entry which is preliminary data.</text>
</comment>
<dbReference type="PANTHER" id="PTHR11439:SF467">
    <property type="entry name" value="INTEGRASE CATALYTIC DOMAIN-CONTAINING PROTEIN"/>
    <property type="match status" value="1"/>
</dbReference>
<dbReference type="PANTHER" id="PTHR11439">
    <property type="entry name" value="GAG-POL-RELATED RETROTRANSPOSON"/>
    <property type="match status" value="1"/>
</dbReference>
<name>A0A438D647_VITVI</name>
<accession>A0A438D647</accession>
<organism evidence="1 2">
    <name type="scientific">Vitis vinifera</name>
    <name type="common">Grape</name>
    <dbReference type="NCBI Taxonomy" id="29760"/>
    <lineage>
        <taxon>Eukaryota</taxon>
        <taxon>Viridiplantae</taxon>
        <taxon>Streptophyta</taxon>
        <taxon>Embryophyta</taxon>
        <taxon>Tracheophyta</taxon>
        <taxon>Spermatophyta</taxon>
        <taxon>Magnoliopsida</taxon>
        <taxon>eudicotyledons</taxon>
        <taxon>Gunneridae</taxon>
        <taxon>Pentapetalae</taxon>
        <taxon>rosids</taxon>
        <taxon>Vitales</taxon>
        <taxon>Vitaceae</taxon>
        <taxon>Viteae</taxon>
        <taxon>Vitis</taxon>
    </lineage>
</organism>